<protein>
    <recommendedName>
        <fullName evidence="3">EFR3 homolog B</fullName>
    </recommendedName>
</protein>
<dbReference type="PANTHER" id="PTHR46087:SF11">
    <property type="entry name" value="PROTEIN SEMI-ROLLED LEAF 2"/>
    <property type="match status" value="1"/>
</dbReference>
<evidence type="ECO:0000313" key="2">
    <source>
        <dbReference type="Proteomes" id="UP001367508"/>
    </source>
</evidence>
<proteinExistence type="predicted"/>
<organism evidence="1 2">
    <name type="scientific">Canavalia gladiata</name>
    <name type="common">Sword bean</name>
    <name type="synonym">Dolichos gladiatus</name>
    <dbReference type="NCBI Taxonomy" id="3824"/>
    <lineage>
        <taxon>Eukaryota</taxon>
        <taxon>Viridiplantae</taxon>
        <taxon>Streptophyta</taxon>
        <taxon>Embryophyta</taxon>
        <taxon>Tracheophyta</taxon>
        <taxon>Spermatophyta</taxon>
        <taxon>Magnoliopsida</taxon>
        <taxon>eudicotyledons</taxon>
        <taxon>Gunneridae</taxon>
        <taxon>Pentapetalae</taxon>
        <taxon>rosids</taxon>
        <taxon>fabids</taxon>
        <taxon>Fabales</taxon>
        <taxon>Fabaceae</taxon>
        <taxon>Papilionoideae</taxon>
        <taxon>50 kb inversion clade</taxon>
        <taxon>NPAAA clade</taxon>
        <taxon>indigoferoid/millettioid clade</taxon>
        <taxon>Phaseoleae</taxon>
        <taxon>Canavalia</taxon>
    </lineage>
</organism>
<reference evidence="1 2" key="1">
    <citation type="submission" date="2024-01" db="EMBL/GenBank/DDBJ databases">
        <title>The genomes of 5 underutilized Papilionoideae crops provide insights into root nodulation and disease resistanc.</title>
        <authorList>
            <person name="Jiang F."/>
        </authorList>
    </citation>
    <scope>NUCLEOTIDE SEQUENCE [LARGE SCALE GENOMIC DNA]</scope>
    <source>
        <strain evidence="1">LVBAO_FW01</strain>
        <tissue evidence="1">Leaves</tissue>
    </source>
</reference>
<evidence type="ECO:0000313" key="1">
    <source>
        <dbReference type="EMBL" id="KAK7344276.1"/>
    </source>
</evidence>
<dbReference type="InterPro" id="IPR016024">
    <property type="entry name" value="ARM-type_fold"/>
</dbReference>
<name>A0AAN9LYS5_CANGL</name>
<dbReference type="PANTHER" id="PTHR46087">
    <property type="entry name" value="PUTATIVE, EXPRESSED-RELATED"/>
    <property type="match status" value="1"/>
</dbReference>
<accession>A0AAN9LYS5</accession>
<evidence type="ECO:0008006" key="3">
    <source>
        <dbReference type="Google" id="ProtNLM"/>
    </source>
</evidence>
<dbReference type="InterPro" id="IPR055296">
    <property type="entry name" value="SRL2-like"/>
</dbReference>
<dbReference type="SUPFAM" id="SSF48371">
    <property type="entry name" value="ARM repeat"/>
    <property type="match status" value="1"/>
</dbReference>
<keyword evidence="2" id="KW-1185">Reference proteome</keyword>
<dbReference type="AlphaFoldDB" id="A0AAN9LYS5"/>
<dbReference type="InterPro" id="IPR049152">
    <property type="entry name" value="EFR3-like_ARM"/>
</dbReference>
<dbReference type="Pfam" id="PF21052">
    <property type="entry name" value="EFR3_ARM"/>
    <property type="match status" value="1"/>
</dbReference>
<gene>
    <name evidence="1" type="ORF">VNO77_13712</name>
</gene>
<comment type="caution">
    <text evidence="1">The sequence shown here is derived from an EMBL/GenBank/DDBJ whole genome shotgun (WGS) entry which is preliminary data.</text>
</comment>
<dbReference type="Proteomes" id="UP001367508">
    <property type="component" value="Unassembled WGS sequence"/>
</dbReference>
<dbReference type="EMBL" id="JAYMYQ010000003">
    <property type="protein sequence ID" value="KAK7344276.1"/>
    <property type="molecule type" value="Genomic_DNA"/>
</dbReference>
<sequence length="1147" mass="128076">MVPNVKNHVGGPQPSIHEGLSDEIPNDCQPVMAALTRFILRDWNYLLGPRGRSVGFSFPVALVPVPVPVPFTATPLLSALVTCYISRFPSITVCEGSPPTPRSFKRASLCKVSFFTVYVPMPSICCLSAVAEYFLWILALLHSYLVMGVISRKIFPACGNMCVCCPALRSRSRQPVKRYRKLLADIFPKSPDEPPSERKIVKLCEYAAKNPFRIPKIAKYLEERCYKELRSERIKLVKIITETFNKLLSICKVQITYFSIDVLNVISELLSYSKDETIQTLGCQSLSRFIYCQVDATYTHNIEKLVRKVCMLSQQEHAETHEKRCLRASSLQCLSAMVWFMAEFSHIFVDFDEIVRATLDNYEWNSQNEYADDRTEPHHNWVDEVVRCESRGGSVVGNDSRSCCLIIQPRPEIKDPSLLTREEIEQPEIWAQICIQRMVELAKESTTMRRVLDPMFIYFDSRQQWAPQKGLAMMVLSNMAYFMENSGNQRLILASVIHHLDHKNVMNDPQLKTFVVQVATSLAMQIRSGRALAEIGFVVDLCRHLRKSLQASGEFVGEEELNLNISLQNSIEDCLLEIANGVIDAQPLFDLMAITLENIPSGVIGRAAIGSLIILARAVCLALARLRSQQGFPEALLVQLLKVMLHSDAEARVGAHLIFSVLLFPSSFHTQEISSLRSRYLDQRNKRHSHAASASASASITALLEKLRRNRDSTKTENHGSIVPDGCQERDIVAEDWKQGCSLKNSPNFYKLSSIIDRATGAPSLTDTEPYVMKLSEDQMAQLLSTFWIEANLPDNLPSNFEAIAHSFMLTLVVLRIKNLKDKDNLVIRFFQLPLSLWIMLLDQSSGMMSPACQRSVFVLSAGMLVFACKIYQIHDLNDIFASLAISEVDPFLGISDDHQVYAKIHVDVRDYGTAADNQLANSILSELRNKIHKCHQTIKDALVHHLANITELDADELAIVLSETFKPDEEFVFGPQSILDQNQMILHSQESLSFDGDFPSNSAGEDDTISEASVSDLSRFIPKMPVSPSMPHVISIGQLMESALEVAGQVAGTAISTSPLPYNTMASQCESLGTCARKKLSNWLAFENHYSQAADKSFLAIADISNSALEKVANGGGHAQLPRDPALAMRLPPASPFDNFLKAAGC</sequence>